<dbReference type="SUPFAM" id="SSF81853">
    <property type="entry name" value="Family 10 polysaccharide lyase"/>
    <property type="match status" value="1"/>
</dbReference>
<dbReference type="InterPro" id="IPR003343">
    <property type="entry name" value="Big_2"/>
</dbReference>
<dbReference type="Gene3D" id="2.60.40.1080">
    <property type="match status" value="2"/>
</dbReference>
<dbReference type="Gene3D" id="1.50.10.20">
    <property type="match status" value="1"/>
</dbReference>
<dbReference type="SMART" id="SM00635">
    <property type="entry name" value="BID_2"/>
    <property type="match status" value="2"/>
</dbReference>
<name>A0ABW7MND8_9FLAO</name>
<dbReference type="InterPro" id="IPR012669">
    <property type="entry name" value="Pectate_lyase"/>
</dbReference>
<dbReference type="Pfam" id="PF02368">
    <property type="entry name" value="Big_2"/>
    <property type="match status" value="2"/>
</dbReference>
<keyword evidence="2" id="KW-0456">Lyase</keyword>
<comment type="caution">
    <text evidence="2">The sequence shown here is derived from an EMBL/GenBank/DDBJ whole genome shotgun (WGS) entry which is preliminary data.</text>
</comment>
<feature type="domain" description="BIG2" evidence="1">
    <location>
        <begin position="30"/>
        <end position="111"/>
    </location>
</feature>
<proteinExistence type="predicted"/>
<sequence>MKKDRCKFHVPVVLVFLVYLMGCSSDSVVEDVTKDILIESISIYGGFITDGGSSQLTVGVIPNNATNKLVTWTVSNTEIATVSDSGLLTAVQNGKVMVKATAKDASSVFAEKEVTISGVQGPPVLVESITILGNAITDGNPQQLAVEVLPENASNKVVNFSVSDTSIASISNDGMLTPKNNGSVTVTATATDGSSTAGQITITISGIYPRNATADNMLLWQRSNGGWPKEPYNDFSGYYREQTEAEKNLALNTKGNTDTTIDNNHTVGELRYLLSAYKSTNNPEYLAGAMRAIDYLFLAQYDNGGWPQYYPDSSGYRHQITFNDNAMVNVMNLMWDITKGINNTNSIDTSYIDKAMTAFNKGIEVILQTQNTVNGKKTAWCAQHDEITLLAATARSYELPSNSGSESVGIVRTLMLVEQPSAQLIQAVIDAVTWFQEVKILDIATQNTGSDVIVVSSPGNVIWARFYDLDTNLPFFCGRDGIKKDTLAEIELERRTGYSWYGNWPKNLIGSEYTSWKNKHGL</sequence>
<dbReference type="EMBL" id="JBAWKC010000001">
    <property type="protein sequence ID" value="MFH6767888.1"/>
    <property type="molecule type" value="Genomic_DNA"/>
</dbReference>
<dbReference type="RefSeq" id="WP_395437168.1">
    <property type="nucleotide sequence ID" value="NZ_JBAWKC010000001.1"/>
</dbReference>
<keyword evidence="3" id="KW-1185">Reference proteome</keyword>
<dbReference type="InterPro" id="IPR008964">
    <property type="entry name" value="Invasin/intimin_cell_adhesion"/>
</dbReference>
<dbReference type="EC" id="4.2.2.2" evidence="2"/>
<organism evidence="2 3">
    <name type="scientific">Gaetbulibacter aquiaggeris</name>
    <dbReference type="NCBI Taxonomy" id="1735373"/>
    <lineage>
        <taxon>Bacteria</taxon>
        <taxon>Pseudomonadati</taxon>
        <taxon>Bacteroidota</taxon>
        <taxon>Flavobacteriia</taxon>
        <taxon>Flavobacteriales</taxon>
        <taxon>Flavobacteriaceae</taxon>
        <taxon>Gaetbulibacter</taxon>
    </lineage>
</organism>
<dbReference type="SUPFAM" id="SSF49373">
    <property type="entry name" value="Invasin/intimin cell-adhesion fragments"/>
    <property type="match status" value="2"/>
</dbReference>
<evidence type="ECO:0000313" key="3">
    <source>
        <dbReference type="Proteomes" id="UP001610104"/>
    </source>
</evidence>
<evidence type="ECO:0000259" key="1">
    <source>
        <dbReference type="SMART" id="SM00635"/>
    </source>
</evidence>
<feature type="domain" description="BIG2" evidence="1">
    <location>
        <begin position="125"/>
        <end position="200"/>
    </location>
</feature>
<dbReference type="GO" id="GO:0030570">
    <property type="term" value="F:pectate lyase activity"/>
    <property type="evidence" value="ECO:0007669"/>
    <property type="project" value="UniProtKB-EC"/>
</dbReference>
<dbReference type="NCBIfam" id="TIGR02474">
    <property type="entry name" value="pec_lyase"/>
    <property type="match status" value="1"/>
</dbReference>
<gene>
    <name evidence="2" type="primary">pelA</name>
    <name evidence="2" type="ORF">V8G56_03990</name>
</gene>
<accession>A0ABW7MND8</accession>
<reference evidence="2 3" key="1">
    <citation type="submission" date="2024-02" db="EMBL/GenBank/DDBJ databases">
        <title>A Gaetbulibacter species isolated from tidal flats and genomic insights of their niches.</title>
        <authorList>
            <person name="Ye Y."/>
        </authorList>
    </citation>
    <scope>NUCLEOTIDE SEQUENCE [LARGE SCALE GENOMIC DNA]</scope>
    <source>
        <strain evidence="2 3">KEM-8</strain>
    </source>
</reference>
<dbReference type="Pfam" id="PF09492">
    <property type="entry name" value="Pec_lyase"/>
    <property type="match status" value="1"/>
</dbReference>
<protein>
    <submittedName>
        <fullName evidence="2">Pectate lyase</fullName>
        <ecNumber evidence="2">4.2.2.2</ecNumber>
    </submittedName>
</protein>
<evidence type="ECO:0000313" key="2">
    <source>
        <dbReference type="EMBL" id="MFH6767888.1"/>
    </source>
</evidence>
<dbReference type="Proteomes" id="UP001610104">
    <property type="component" value="Unassembled WGS sequence"/>
</dbReference>